<evidence type="ECO:0000313" key="4">
    <source>
        <dbReference type="Proteomes" id="UP001281305"/>
    </source>
</evidence>
<keyword evidence="4" id="KW-1185">Reference proteome</keyword>
<dbReference type="PANTHER" id="PTHR47505">
    <property type="entry name" value="DNA UTILIZATION PROTEIN YHGH"/>
    <property type="match status" value="1"/>
</dbReference>
<dbReference type="InterPro" id="IPR000836">
    <property type="entry name" value="PRTase_dom"/>
</dbReference>
<proteinExistence type="inferred from homology"/>
<sequence length="72" mass="7507">MDGLGFEERFQALDSAISPHPKKFSVLKGAKVLLVDDVMTSGATLSACAQACLSAGADEIFVLVLARVAPDI</sequence>
<evidence type="ECO:0000313" key="3">
    <source>
        <dbReference type="EMBL" id="WYK20029.1"/>
    </source>
</evidence>
<evidence type="ECO:0000259" key="2">
    <source>
        <dbReference type="Pfam" id="PF00156"/>
    </source>
</evidence>
<feature type="domain" description="Phosphoribosyltransferase" evidence="2">
    <location>
        <begin position="18"/>
        <end position="67"/>
    </location>
</feature>
<comment type="similarity">
    <text evidence="1">Belongs to the ComF/GntX family.</text>
</comment>
<name>A0ABZ2TJV2_9RHOB</name>
<dbReference type="CDD" id="cd06223">
    <property type="entry name" value="PRTases_typeI"/>
    <property type="match status" value="1"/>
</dbReference>
<dbReference type="Proteomes" id="UP001281305">
    <property type="component" value="Chromosome"/>
</dbReference>
<dbReference type="Gene3D" id="3.40.50.2020">
    <property type="match status" value="1"/>
</dbReference>
<dbReference type="InterPro" id="IPR051910">
    <property type="entry name" value="ComF/GntX_DNA_util-trans"/>
</dbReference>
<accession>A0ABZ2TJV2</accession>
<protein>
    <submittedName>
        <fullName evidence="3">Phosphoribosyltransferase family protein</fullName>
    </submittedName>
</protein>
<evidence type="ECO:0000256" key="1">
    <source>
        <dbReference type="ARBA" id="ARBA00008007"/>
    </source>
</evidence>
<dbReference type="GO" id="GO:0016757">
    <property type="term" value="F:glycosyltransferase activity"/>
    <property type="evidence" value="ECO:0007669"/>
    <property type="project" value="UniProtKB-KW"/>
</dbReference>
<dbReference type="SUPFAM" id="SSF53271">
    <property type="entry name" value="PRTase-like"/>
    <property type="match status" value="1"/>
</dbReference>
<gene>
    <name evidence="3" type="ORF">RZS32_007990</name>
</gene>
<dbReference type="EMBL" id="CP146606">
    <property type="protein sequence ID" value="WYK20029.1"/>
    <property type="molecule type" value="Genomic_DNA"/>
</dbReference>
<reference evidence="3 4" key="1">
    <citation type="submission" date="2024-02" db="EMBL/GenBank/DDBJ databases">
        <title>Roseovarius strain W115 nov., isolated from a marine algae.</title>
        <authorList>
            <person name="Lee M.W."/>
            <person name="Lee J.K."/>
            <person name="Kim J.M."/>
            <person name="Choi D.G."/>
            <person name="Baek J.H."/>
            <person name="Bayburt H."/>
            <person name="Jung J.J."/>
            <person name="Han D.M."/>
            <person name="Jeon C.O."/>
        </authorList>
    </citation>
    <scope>NUCLEOTIDE SEQUENCE [LARGE SCALE GENOMIC DNA]</scope>
    <source>
        <strain evidence="3 4">W115</strain>
    </source>
</reference>
<keyword evidence="3" id="KW-0808">Transferase</keyword>
<organism evidence="3 4">
    <name type="scientific">Roseovarius rhodophyticola</name>
    <dbReference type="NCBI Taxonomy" id="3080827"/>
    <lineage>
        <taxon>Bacteria</taxon>
        <taxon>Pseudomonadati</taxon>
        <taxon>Pseudomonadota</taxon>
        <taxon>Alphaproteobacteria</taxon>
        <taxon>Rhodobacterales</taxon>
        <taxon>Roseobacteraceae</taxon>
        <taxon>Roseovarius</taxon>
    </lineage>
</organism>
<dbReference type="PANTHER" id="PTHR47505:SF1">
    <property type="entry name" value="DNA UTILIZATION PROTEIN YHGH"/>
    <property type="match status" value="1"/>
</dbReference>
<dbReference type="Pfam" id="PF00156">
    <property type="entry name" value="Pribosyltran"/>
    <property type="match status" value="1"/>
</dbReference>
<keyword evidence="3" id="KW-0328">Glycosyltransferase</keyword>
<dbReference type="InterPro" id="IPR029057">
    <property type="entry name" value="PRTase-like"/>
</dbReference>